<sequence length="41" mass="4516">MDSFVKFLSLGPVVLILWLSLTATLLIIANNIYPDALVPPF</sequence>
<evidence type="ECO:0000256" key="1">
    <source>
        <dbReference type="ARBA" id="ARBA00004376"/>
    </source>
</evidence>
<dbReference type="Gene3D" id="1.20.5.510">
    <property type="entry name" value="Single helix bin"/>
    <property type="match status" value="1"/>
</dbReference>
<keyword evidence="6 7" id="KW-0472">Membrane</keyword>
<comment type="function">
    <text evidence="7">May help in the organization of the PsaE and PsaF subunits.</text>
</comment>
<evidence type="ECO:0000256" key="7">
    <source>
        <dbReference type="HAMAP-Rule" id="MF_00522"/>
    </source>
</evidence>
<keyword evidence="5 7" id="KW-0793">Thylakoid</keyword>
<reference evidence="9 10" key="1">
    <citation type="submission" date="2021-03" db="EMBL/GenBank/DDBJ databases">
        <title>Metabolic Capacity of the Antarctic Cyanobacterium Phormidium pseudopriestleyi that Sustains Oxygenic Photosynthesis in the Presence of Hydrogen Sulfide.</title>
        <authorList>
            <person name="Lumian J.E."/>
            <person name="Jungblut A.D."/>
            <person name="Dillon M.L."/>
            <person name="Hawes I."/>
            <person name="Doran P.T."/>
            <person name="Mackey T.J."/>
            <person name="Dick G.J."/>
            <person name="Grettenberger C.L."/>
            <person name="Sumner D.Y."/>
        </authorList>
    </citation>
    <scope>NUCLEOTIDE SEQUENCE [LARGE SCALE GENOMIC DNA]</scope>
    <source>
        <strain evidence="9 10">FRX01</strain>
    </source>
</reference>
<evidence type="ECO:0000313" key="10">
    <source>
        <dbReference type="Proteomes" id="UP000664844"/>
    </source>
</evidence>
<evidence type="ECO:0000256" key="6">
    <source>
        <dbReference type="ARBA" id="ARBA00023136"/>
    </source>
</evidence>
<dbReference type="InterPro" id="IPR036062">
    <property type="entry name" value="PSI_PsaJ_sf"/>
</dbReference>
<organism evidence="9 10">
    <name type="scientific">Phormidium pseudopriestleyi FRX01</name>
    <dbReference type="NCBI Taxonomy" id="1759528"/>
    <lineage>
        <taxon>Bacteria</taxon>
        <taxon>Bacillati</taxon>
        <taxon>Cyanobacteriota</taxon>
        <taxon>Cyanophyceae</taxon>
        <taxon>Oscillatoriophycideae</taxon>
        <taxon>Oscillatoriales</taxon>
        <taxon>Oscillatoriaceae</taxon>
        <taxon>Phormidium</taxon>
    </lineage>
</organism>
<keyword evidence="4 7" id="KW-1133">Transmembrane helix</keyword>
<evidence type="ECO:0000256" key="8">
    <source>
        <dbReference type="SAM" id="Phobius"/>
    </source>
</evidence>
<keyword evidence="7" id="KW-0603">Photosystem I</keyword>
<proteinExistence type="inferred from homology"/>
<evidence type="ECO:0000256" key="5">
    <source>
        <dbReference type="ARBA" id="ARBA00023078"/>
    </source>
</evidence>
<dbReference type="EMBL" id="JAFLQW010000222">
    <property type="protein sequence ID" value="MBO0349055.1"/>
    <property type="molecule type" value="Genomic_DNA"/>
</dbReference>
<evidence type="ECO:0000256" key="3">
    <source>
        <dbReference type="ARBA" id="ARBA00022692"/>
    </source>
</evidence>
<accession>A0ABS3FPQ7</accession>
<dbReference type="HAMAP" id="MF_00522">
    <property type="entry name" value="PSI_PsaJ"/>
    <property type="match status" value="1"/>
</dbReference>
<keyword evidence="7" id="KW-0602">Photosynthesis</keyword>
<feature type="transmembrane region" description="Helical" evidence="8">
    <location>
        <begin position="7"/>
        <end position="33"/>
    </location>
</feature>
<dbReference type="Proteomes" id="UP000664844">
    <property type="component" value="Unassembled WGS sequence"/>
</dbReference>
<protein>
    <recommendedName>
        <fullName evidence="7">Photosystem I reaction center subunit IX</fullName>
    </recommendedName>
</protein>
<dbReference type="SUPFAM" id="SSF81544">
    <property type="entry name" value="Subunit IX of photosystem I reaction centre, PsaJ"/>
    <property type="match status" value="1"/>
</dbReference>
<keyword evidence="3 7" id="KW-0812">Transmembrane</keyword>
<keyword evidence="10" id="KW-1185">Reference proteome</keyword>
<dbReference type="RefSeq" id="WP_207087589.1">
    <property type="nucleotide sequence ID" value="NZ_JAFLQW010000222.1"/>
</dbReference>
<evidence type="ECO:0000256" key="2">
    <source>
        <dbReference type="ARBA" id="ARBA00006318"/>
    </source>
</evidence>
<dbReference type="InterPro" id="IPR002615">
    <property type="entry name" value="PSI_PsaJ"/>
</dbReference>
<gene>
    <name evidence="7" type="primary">psaJ</name>
    <name evidence="9" type="ORF">J0895_08060</name>
</gene>
<comment type="caution">
    <text evidence="9">The sequence shown here is derived from an EMBL/GenBank/DDBJ whole genome shotgun (WGS) entry which is preliminary data.</text>
</comment>
<dbReference type="Pfam" id="PF01701">
    <property type="entry name" value="PSI_PsaJ"/>
    <property type="match status" value="1"/>
</dbReference>
<evidence type="ECO:0000256" key="4">
    <source>
        <dbReference type="ARBA" id="ARBA00022989"/>
    </source>
</evidence>
<comment type="subcellular location">
    <subcellularLocation>
        <location evidence="1 7">Cellular thylakoid membrane</location>
        <topology evidence="1 7">Single-pass membrane protein</topology>
    </subcellularLocation>
</comment>
<evidence type="ECO:0000313" key="9">
    <source>
        <dbReference type="EMBL" id="MBO0349055.1"/>
    </source>
</evidence>
<comment type="similarity">
    <text evidence="2 7">Belongs to the PsaJ family.</text>
</comment>
<name>A0ABS3FPQ7_9CYAN</name>